<protein>
    <recommendedName>
        <fullName evidence="5 11">Threonine synthase</fullName>
        <ecNumber evidence="4 11">4.2.3.1</ecNumber>
    </recommendedName>
</protein>
<evidence type="ECO:0000256" key="2">
    <source>
        <dbReference type="ARBA" id="ARBA00004979"/>
    </source>
</evidence>
<reference evidence="13 14" key="1">
    <citation type="submission" date="2024-01" db="EMBL/GenBank/DDBJ databases">
        <title>Pedobacter sp. nov., isolated from fresh soil.</title>
        <authorList>
            <person name="Le N.T.T."/>
        </authorList>
    </citation>
    <scope>NUCLEOTIDE SEQUENCE [LARGE SCALE GENOMIC DNA]</scope>
    <source>
        <strain evidence="13 14">KR3-3</strain>
    </source>
</reference>
<dbReference type="NCBIfam" id="TIGR00260">
    <property type="entry name" value="thrC"/>
    <property type="match status" value="1"/>
</dbReference>
<evidence type="ECO:0000313" key="14">
    <source>
        <dbReference type="Proteomes" id="UP001336835"/>
    </source>
</evidence>
<evidence type="ECO:0000259" key="12">
    <source>
        <dbReference type="Pfam" id="PF00291"/>
    </source>
</evidence>
<keyword evidence="9 13" id="KW-0456">Lyase</keyword>
<evidence type="ECO:0000256" key="9">
    <source>
        <dbReference type="ARBA" id="ARBA00023239"/>
    </source>
</evidence>
<comment type="cofactor">
    <cofactor evidence="1">
        <name>pyridoxal 5'-phosphate</name>
        <dbReference type="ChEBI" id="CHEBI:597326"/>
    </cofactor>
</comment>
<evidence type="ECO:0000256" key="10">
    <source>
        <dbReference type="ARBA" id="ARBA00049144"/>
    </source>
</evidence>
<dbReference type="InterPro" id="IPR004450">
    <property type="entry name" value="Thr_synthase-like"/>
</dbReference>
<dbReference type="Proteomes" id="UP001336835">
    <property type="component" value="Unassembled WGS sequence"/>
</dbReference>
<dbReference type="NCBIfam" id="NF006050">
    <property type="entry name" value="PRK08197.1"/>
    <property type="match status" value="1"/>
</dbReference>
<dbReference type="InterPro" id="IPR001926">
    <property type="entry name" value="TrpB-like_PALP"/>
</dbReference>
<dbReference type="PANTHER" id="PTHR48078:SF6">
    <property type="entry name" value="L-THREONINE DEHYDRATASE CATABOLIC TDCB"/>
    <property type="match status" value="1"/>
</dbReference>
<dbReference type="InterPro" id="IPR050147">
    <property type="entry name" value="Ser/Thr_Dehydratase"/>
</dbReference>
<evidence type="ECO:0000256" key="7">
    <source>
        <dbReference type="ARBA" id="ARBA00022697"/>
    </source>
</evidence>
<dbReference type="PROSITE" id="PS00165">
    <property type="entry name" value="DEHYDRATASE_SER_THR"/>
    <property type="match status" value="1"/>
</dbReference>
<dbReference type="InterPro" id="IPR000634">
    <property type="entry name" value="Ser/Thr_deHydtase_PyrdxlP-BS"/>
</dbReference>
<organism evidence="13 14">
    <name type="scientific">Pedobacter albus</name>
    <dbReference type="NCBI Taxonomy" id="3113905"/>
    <lineage>
        <taxon>Bacteria</taxon>
        <taxon>Pseudomonadati</taxon>
        <taxon>Bacteroidota</taxon>
        <taxon>Sphingobacteriia</taxon>
        <taxon>Sphingobacteriales</taxon>
        <taxon>Sphingobacteriaceae</taxon>
        <taxon>Pedobacter</taxon>
    </lineage>
</organism>
<evidence type="ECO:0000256" key="8">
    <source>
        <dbReference type="ARBA" id="ARBA00022898"/>
    </source>
</evidence>
<sequence>MKTNVSLAAPMATTYSYQLKCSTCEAVYDQRQLQTFCALCGQSPISVKFELGTSLPQHLIDFEERSMWRYAGVLPLKNKLNRVSLGEGWTPILQLDTLASRLGMHSLLLKDESLNPTGSFKARGLSMAVSKAKELGVEACIVPTAGNAGGALSAYCAKAGLQATVVMPSHTPEAFKKECLAFGAELILVEGLINDCAQKVAMLKKERPYFDVSTMKEPYRLEGKKTLGYELAEQLDWSLPDVILYPAGGGTGLIGIWKAFEEMKSMGWIKEFPTRMIAVQATNCQPLVATFSGLQSSSSNYQGKATIANGLAVPRPFAERMMLDVLAQSGGTALAVSEDEIIASVKEMAKAEGLLVAPEGAALLAALKRLLKNGQIEAHQKVMLLNTGSGYKYLDNFDF</sequence>
<evidence type="ECO:0000313" key="13">
    <source>
        <dbReference type="EMBL" id="MEE1944901.1"/>
    </source>
</evidence>
<keyword evidence="7" id="KW-0791">Threonine biosynthesis</keyword>
<dbReference type="Gene3D" id="3.40.50.1100">
    <property type="match status" value="2"/>
</dbReference>
<evidence type="ECO:0000256" key="6">
    <source>
        <dbReference type="ARBA" id="ARBA00022605"/>
    </source>
</evidence>
<evidence type="ECO:0000256" key="3">
    <source>
        <dbReference type="ARBA" id="ARBA00005517"/>
    </source>
</evidence>
<comment type="similarity">
    <text evidence="3">Belongs to the threonine synthase family.</text>
</comment>
<comment type="pathway">
    <text evidence="2">Amino-acid biosynthesis; L-threonine biosynthesis; L-threonine from L-aspartate: step 5/5.</text>
</comment>
<gene>
    <name evidence="13" type="ORF">VRU48_07280</name>
</gene>
<accession>A0ABU7I6D2</accession>
<dbReference type="EC" id="4.2.3.1" evidence="4 11"/>
<dbReference type="RefSeq" id="WP_330107260.1">
    <property type="nucleotide sequence ID" value="NZ_JAZDQT010000001.1"/>
</dbReference>
<dbReference type="CDD" id="cd01563">
    <property type="entry name" value="Thr-synth_1"/>
    <property type="match status" value="1"/>
</dbReference>
<dbReference type="InterPro" id="IPR036052">
    <property type="entry name" value="TrpB-like_PALP_sf"/>
</dbReference>
<feature type="domain" description="Tryptophan synthase beta chain-like PALP" evidence="12">
    <location>
        <begin position="83"/>
        <end position="388"/>
    </location>
</feature>
<evidence type="ECO:0000256" key="4">
    <source>
        <dbReference type="ARBA" id="ARBA00013028"/>
    </source>
</evidence>
<dbReference type="Pfam" id="PF00291">
    <property type="entry name" value="PALP"/>
    <property type="match status" value="1"/>
</dbReference>
<name>A0ABU7I6D2_9SPHI</name>
<keyword evidence="14" id="KW-1185">Reference proteome</keyword>
<keyword evidence="8" id="KW-0663">Pyridoxal phosphate</keyword>
<dbReference type="PANTHER" id="PTHR48078">
    <property type="entry name" value="THREONINE DEHYDRATASE, MITOCHONDRIAL-RELATED"/>
    <property type="match status" value="1"/>
</dbReference>
<keyword evidence="6" id="KW-0028">Amino-acid biosynthesis</keyword>
<proteinExistence type="inferred from homology"/>
<evidence type="ECO:0000256" key="1">
    <source>
        <dbReference type="ARBA" id="ARBA00001933"/>
    </source>
</evidence>
<dbReference type="GO" id="GO:0004795">
    <property type="term" value="F:threonine synthase activity"/>
    <property type="evidence" value="ECO:0007669"/>
    <property type="project" value="UniProtKB-EC"/>
</dbReference>
<comment type="caution">
    <text evidence="13">The sequence shown here is derived from an EMBL/GenBank/DDBJ whole genome shotgun (WGS) entry which is preliminary data.</text>
</comment>
<evidence type="ECO:0000256" key="11">
    <source>
        <dbReference type="NCBIfam" id="TIGR00260"/>
    </source>
</evidence>
<dbReference type="SUPFAM" id="SSF53686">
    <property type="entry name" value="Tryptophan synthase beta subunit-like PLP-dependent enzymes"/>
    <property type="match status" value="1"/>
</dbReference>
<evidence type="ECO:0000256" key="5">
    <source>
        <dbReference type="ARBA" id="ARBA00018679"/>
    </source>
</evidence>
<dbReference type="EMBL" id="JAZDQT010000001">
    <property type="protein sequence ID" value="MEE1944901.1"/>
    <property type="molecule type" value="Genomic_DNA"/>
</dbReference>
<comment type="catalytic activity">
    <reaction evidence="10">
        <text>O-phospho-L-homoserine + H2O = L-threonine + phosphate</text>
        <dbReference type="Rhea" id="RHEA:10840"/>
        <dbReference type="ChEBI" id="CHEBI:15377"/>
        <dbReference type="ChEBI" id="CHEBI:43474"/>
        <dbReference type="ChEBI" id="CHEBI:57590"/>
        <dbReference type="ChEBI" id="CHEBI:57926"/>
        <dbReference type="EC" id="4.2.3.1"/>
    </reaction>
</comment>